<dbReference type="PROSITE" id="PS51257">
    <property type="entry name" value="PROKAR_LIPOPROTEIN"/>
    <property type="match status" value="1"/>
</dbReference>
<comment type="caution">
    <text evidence="2">The sequence shown here is derived from an EMBL/GenBank/DDBJ whole genome shotgun (WGS) entry which is preliminary data.</text>
</comment>
<dbReference type="Proteomes" id="UP000664414">
    <property type="component" value="Unassembled WGS sequence"/>
</dbReference>
<reference evidence="2" key="1">
    <citation type="submission" date="2021-02" db="EMBL/GenBank/DDBJ databases">
        <title>Thiocyanate and organic carbon inputs drive convergent selection for specific autotrophic Afipia and Thiobacillus strains within complex microbiomes.</title>
        <authorList>
            <person name="Huddy R.J."/>
            <person name="Sachdeva R."/>
            <person name="Kadzinga F."/>
            <person name="Kantor R.S."/>
            <person name="Harrison S.T.L."/>
            <person name="Banfield J.F."/>
        </authorList>
    </citation>
    <scope>NUCLEOTIDE SEQUENCE</scope>
    <source>
        <strain evidence="2">SCN18_10_11_15_R4_P_38_20</strain>
    </source>
</reference>
<sequence>MKKISLGLFLPLLFLNVSLLLSGCGKKGPPVAPTGSTYTYPQPYPAEE</sequence>
<feature type="region of interest" description="Disordered" evidence="1">
    <location>
        <begin position="27"/>
        <end position="48"/>
    </location>
</feature>
<gene>
    <name evidence="2" type="ORF">J0H12_06515</name>
</gene>
<evidence type="ECO:0000313" key="2">
    <source>
        <dbReference type="EMBL" id="MBN9413555.1"/>
    </source>
</evidence>
<evidence type="ECO:0008006" key="4">
    <source>
        <dbReference type="Google" id="ProtNLM"/>
    </source>
</evidence>
<protein>
    <recommendedName>
        <fullName evidence="4">Lipoprotein</fullName>
    </recommendedName>
</protein>
<name>A0A8J7PJY3_9PROT</name>
<dbReference type="AlphaFoldDB" id="A0A8J7PJY3"/>
<evidence type="ECO:0000313" key="3">
    <source>
        <dbReference type="Proteomes" id="UP000664414"/>
    </source>
</evidence>
<organism evidence="2 3">
    <name type="scientific">Candidatus Paracaedimonas acanthamoebae</name>
    <dbReference type="NCBI Taxonomy" id="244581"/>
    <lineage>
        <taxon>Bacteria</taxon>
        <taxon>Pseudomonadati</taxon>
        <taxon>Pseudomonadota</taxon>
        <taxon>Alphaproteobacteria</taxon>
        <taxon>Holosporales</taxon>
        <taxon>Caedimonadaceae</taxon>
        <taxon>Candidatus Paracaedimonas</taxon>
    </lineage>
</organism>
<proteinExistence type="predicted"/>
<dbReference type="EMBL" id="JAFKGL010000027">
    <property type="protein sequence ID" value="MBN9413555.1"/>
    <property type="molecule type" value="Genomic_DNA"/>
</dbReference>
<accession>A0A8J7PJY3</accession>
<evidence type="ECO:0000256" key="1">
    <source>
        <dbReference type="SAM" id="MobiDB-lite"/>
    </source>
</evidence>